<dbReference type="Proteomes" id="UP001348641">
    <property type="component" value="Unassembled WGS sequence"/>
</dbReference>
<organism evidence="1 2">
    <name type="scientific">Nocardiopsis tropica</name>
    <dbReference type="NCBI Taxonomy" id="109330"/>
    <lineage>
        <taxon>Bacteria</taxon>
        <taxon>Bacillati</taxon>
        <taxon>Actinomycetota</taxon>
        <taxon>Actinomycetes</taxon>
        <taxon>Streptosporangiales</taxon>
        <taxon>Nocardiopsidaceae</taxon>
        <taxon>Nocardiopsis</taxon>
    </lineage>
</organism>
<sequence>MFLTPEQTGLRAARRTRLDAARLLADLEERAFTADLPLLDWQISAAGLIGEPLSAAAPDERRAAFGAWAEHLGADVHEPAERIHPTRVDVLRATARVPHPRASTGTVRVVLTAEIELES</sequence>
<dbReference type="EMBL" id="JAUUCC010000219">
    <property type="protein sequence ID" value="MEE2055751.1"/>
    <property type="molecule type" value="Genomic_DNA"/>
</dbReference>
<evidence type="ECO:0000313" key="2">
    <source>
        <dbReference type="Proteomes" id="UP001348641"/>
    </source>
</evidence>
<gene>
    <name evidence="1" type="ORF">Q8A49_35150</name>
</gene>
<evidence type="ECO:0000313" key="1">
    <source>
        <dbReference type="EMBL" id="MEE2055751.1"/>
    </source>
</evidence>
<dbReference type="RefSeq" id="WP_330162478.1">
    <property type="nucleotide sequence ID" value="NZ_JAUUCC010000219.1"/>
</dbReference>
<protein>
    <submittedName>
        <fullName evidence="1">Uncharacterized protein</fullName>
    </submittedName>
</protein>
<reference evidence="1 2" key="1">
    <citation type="submission" date="2023-07" db="EMBL/GenBank/DDBJ databases">
        <authorList>
            <person name="Girao M."/>
            <person name="Carvalho M.F."/>
        </authorList>
    </citation>
    <scope>NUCLEOTIDE SEQUENCE [LARGE SCALE GENOMIC DNA]</scope>
    <source>
        <strain evidence="1 2">66/93</strain>
    </source>
</reference>
<name>A0ABU7L2H2_9ACTN</name>
<proteinExistence type="predicted"/>
<comment type="caution">
    <text evidence="1">The sequence shown here is derived from an EMBL/GenBank/DDBJ whole genome shotgun (WGS) entry which is preliminary data.</text>
</comment>
<accession>A0ABU7L2H2</accession>